<name>A0A1F7U6I4_9BACT</name>
<dbReference type="EMBL" id="MGDZ01000016">
    <property type="protein sequence ID" value="OGL73869.1"/>
    <property type="molecule type" value="Genomic_DNA"/>
</dbReference>
<evidence type="ECO:0000313" key="1">
    <source>
        <dbReference type="EMBL" id="OGL73869.1"/>
    </source>
</evidence>
<proteinExistence type="predicted"/>
<evidence type="ECO:0000313" key="2">
    <source>
        <dbReference type="Proteomes" id="UP000176303"/>
    </source>
</evidence>
<dbReference type="STRING" id="1802391.A3D72_01745"/>
<dbReference type="Proteomes" id="UP000176303">
    <property type="component" value="Unassembled WGS sequence"/>
</dbReference>
<reference evidence="1 2" key="1">
    <citation type="journal article" date="2016" name="Nat. Commun.">
        <title>Thousands of microbial genomes shed light on interconnected biogeochemical processes in an aquifer system.</title>
        <authorList>
            <person name="Anantharaman K."/>
            <person name="Brown C.T."/>
            <person name="Hug L.A."/>
            <person name="Sharon I."/>
            <person name="Castelle C.J."/>
            <person name="Probst A.J."/>
            <person name="Thomas B.C."/>
            <person name="Singh A."/>
            <person name="Wilkins M.J."/>
            <person name="Karaoz U."/>
            <person name="Brodie E.L."/>
            <person name="Williams K.H."/>
            <person name="Hubbard S.S."/>
            <person name="Banfield J.F."/>
        </authorList>
    </citation>
    <scope>NUCLEOTIDE SEQUENCE [LARGE SCALE GENOMIC DNA]</scope>
</reference>
<organism evidence="1 2">
    <name type="scientific">Candidatus Uhrbacteria bacterium RIFCSPHIGHO2_02_FULL_57_19</name>
    <dbReference type="NCBI Taxonomy" id="1802391"/>
    <lineage>
        <taxon>Bacteria</taxon>
        <taxon>Candidatus Uhriibacteriota</taxon>
    </lineage>
</organism>
<gene>
    <name evidence="1" type="ORF">A3D72_01745</name>
</gene>
<comment type="caution">
    <text evidence="1">The sequence shown here is derived from an EMBL/GenBank/DDBJ whole genome shotgun (WGS) entry which is preliminary data.</text>
</comment>
<accession>A0A1F7U6I4</accession>
<protein>
    <submittedName>
        <fullName evidence="1">Uncharacterized protein</fullName>
    </submittedName>
</protein>
<sequence>MATETQERMKPLFESMLASQRRLDEAMAPATSALEGIMKEGSRVSEAFASLGKITLPHIEGVSRMRELLGEIGKPVELPPGLFAETREMYFMPRDPYVRIHPASQEEIVEAVVTRISVTRVTRGRAEYILPENAAWEKLRVHFVDGHTVRVKYHGMSTETFDYKDMGFLDRKTNNPDKKWEFLRSMADEGGVWPVEKFRKNYHRTAKYQVSQRLKRFFSVGTDPFEPYARGEGYRIRFVLKSDTDPHDFDD</sequence>
<dbReference type="AlphaFoldDB" id="A0A1F7U6I4"/>